<evidence type="ECO:0000313" key="4">
    <source>
        <dbReference type="EMBL" id="CAD7253798.1"/>
    </source>
</evidence>
<evidence type="ECO:0000259" key="3">
    <source>
        <dbReference type="SMART" id="SM00645"/>
    </source>
</evidence>
<dbReference type="SMART" id="SM00645">
    <property type="entry name" value="Pept_C1"/>
    <property type="match status" value="1"/>
</dbReference>
<dbReference type="InterPro" id="IPR038765">
    <property type="entry name" value="Papain-like_cys_pep_sf"/>
</dbReference>
<dbReference type="EMBL" id="LR906225">
    <property type="protein sequence ID" value="CAD7253798.1"/>
    <property type="molecule type" value="Genomic_DNA"/>
</dbReference>
<dbReference type="CDD" id="cd02248">
    <property type="entry name" value="Peptidase_C1A"/>
    <property type="match status" value="1"/>
</dbReference>
<name>A0A7R9AGJ9_9CRUS</name>
<comment type="similarity">
    <text evidence="1">Belongs to the peptidase C1 family.</text>
</comment>
<feature type="non-terminal residue" evidence="4">
    <location>
        <position position="1"/>
    </location>
</feature>
<dbReference type="InterPro" id="IPR000668">
    <property type="entry name" value="Peptidase_C1A_C"/>
</dbReference>
<dbReference type="AlphaFoldDB" id="A0A7R9AGJ9"/>
<dbReference type="SUPFAM" id="SSF54001">
    <property type="entry name" value="Cysteine proteinases"/>
    <property type="match status" value="1"/>
</dbReference>
<dbReference type="OrthoDB" id="10253408at2759"/>
<feature type="domain" description="Peptidase C1A papain C-terminal" evidence="3">
    <location>
        <begin position="1"/>
        <end position="170"/>
    </location>
</feature>
<dbReference type="GO" id="GO:0008234">
    <property type="term" value="F:cysteine-type peptidase activity"/>
    <property type="evidence" value="ECO:0007669"/>
    <property type="project" value="InterPro"/>
</dbReference>
<evidence type="ECO:0000256" key="2">
    <source>
        <dbReference type="ARBA" id="ARBA00023157"/>
    </source>
</evidence>
<dbReference type="Proteomes" id="UP000677054">
    <property type="component" value="Unassembled WGS sequence"/>
</dbReference>
<protein>
    <recommendedName>
        <fullName evidence="3">Peptidase C1A papain C-terminal domain-containing protein</fullName>
    </recommendedName>
</protein>
<dbReference type="EMBL" id="CAJPEV010006708">
    <property type="protein sequence ID" value="CAG0904319.1"/>
    <property type="molecule type" value="Genomic_DNA"/>
</dbReference>
<accession>A0A7R9AGJ9</accession>
<keyword evidence="2" id="KW-1015">Disulfide bond</keyword>
<proteinExistence type="inferred from homology"/>
<evidence type="ECO:0000313" key="5">
    <source>
        <dbReference type="Proteomes" id="UP000677054"/>
    </source>
</evidence>
<reference evidence="4" key="1">
    <citation type="submission" date="2020-11" db="EMBL/GenBank/DDBJ databases">
        <authorList>
            <person name="Tran Van P."/>
        </authorList>
    </citation>
    <scope>NUCLEOTIDE SEQUENCE</scope>
</reference>
<evidence type="ECO:0000256" key="1">
    <source>
        <dbReference type="ARBA" id="ARBA00008455"/>
    </source>
</evidence>
<keyword evidence="5" id="KW-1185">Reference proteome</keyword>
<dbReference type="FunFam" id="3.90.70.10:FF:000332">
    <property type="entry name" value="Cathepsin L1"/>
    <property type="match status" value="1"/>
</dbReference>
<dbReference type="Gene3D" id="3.90.70.10">
    <property type="entry name" value="Cysteine proteinases"/>
    <property type="match status" value="1"/>
</dbReference>
<dbReference type="PANTHER" id="PTHR12411">
    <property type="entry name" value="CYSTEINE PROTEASE FAMILY C1-RELATED"/>
    <property type="match status" value="1"/>
</dbReference>
<dbReference type="InterPro" id="IPR013128">
    <property type="entry name" value="Peptidase_C1A"/>
</dbReference>
<dbReference type="InterPro" id="IPR039417">
    <property type="entry name" value="Peptidase_C1A_papain-like"/>
</dbReference>
<dbReference type="GO" id="GO:0006508">
    <property type="term" value="P:proteolysis"/>
    <property type="evidence" value="ECO:0007669"/>
    <property type="project" value="InterPro"/>
</dbReference>
<dbReference type="Pfam" id="PF00112">
    <property type="entry name" value="Peptidase_C1"/>
    <property type="match status" value="1"/>
</dbReference>
<sequence>EQNLIDCSRDHGNEGCKGGLIDAAFKYIKENGGVETEERYPYEGKEAECRYEYPAPVATVMGYQFVLPRGDEEALKKAVATIGPIAIAIDGSSKSFQLYRDGIYFDSECSSEVQTHALLLVGYDVDEKTGIEYWLVKNYWGTNWGDEGFAKIARNRDNHCSVASHAIYLLANSFIPT</sequence>
<feature type="non-terminal residue" evidence="4">
    <location>
        <position position="177"/>
    </location>
</feature>
<gene>
    <name evidence="4" type="ORF">DSTB1V02_LOCUS13544</name>
</gene>
<organism evidence="4">
    <name type="scientific">Darwinula stevensoni</name>
    <dbReference type="NCBI Taxonomy" id="69355"/>
    <lineage>
        <taxon>Eukaryota</taxon>
        <taxon>Metazoa</taxon>
        <taxon>Ecdysozoa</taxon>
        <taxon>Arthropoda</taxon>
        <taxon>Crustacea</taxon>
        <taxon>Oligostraca</taxon>
        <taxon>Ostracoda</taxon>
        <taxon>Podocopa</taxon>
        <taxon>Podocopida</taxon>
        <taxon>Darwinulocopina</taxon>
        <taxon>Darwinuloidea</taxon>
        <taxon>Darwinulidae</taxon>
        <taxon>Darwinula</taxon>
    </lineage>
</organism>